<dbReference type="PANTHER" id="PTHR33375:SF1">
    <property type="entry name" value="CHROMOSOME-PARTITIONING PROTEIN PARB-RELATED"/>
    <property type="match status" value="1"/>
</dbReference>
<evidence type="ECO:0000313" key="2">
    <source>
        <dbReference type="EMBL" id="EFE27965.2"/>
    </source>
</evidence>
<evidence type="ECO:0000313" key="3">
    <source>
        <dbReference type="Proteomes" id="UP000007468"/>
    </source>
</evidence>
<dbReference type="PANTHER" id="PTHR33375">
    <property type="entry name" value="CHROMOSOME-PARTITIONING PROTEIN PARB-RELATED"/>
    <property type="match status" value="1"/>
</dbReference>
<dbReference type="eggNOG" id="COG1475">
    <property type="taxonomic scope" value="Bacteria"/>
</dbReference>
<protein>
    <recommendedName>
        <fullName evidence="1">ParB-like N-terminal domain-containing protein</fullName>
    </recommendedName>
</protein>
<gene>
    <name evidence="2" type="ordered locus">HMPREF0389_01217</name>
</gene>
<dbReference type="AlphaFoldDB" id="D6GSY0"/>
<reference evidence="3" key="1">
    <citation type="submission" date="2010-12" db="EMBL/GenBank/DDBJ databases">
        <title>The genome sequence of Filifactor alocis strain ATCC 35896.</title>
        <authorList>
            <consortium name="The Broad Institute Genome Sequencing Platform"/>
            <person name="Ward D."/>
            <person name="Earl A."/>
            <person name="Feldgarden M."/>
            <person name="Young S.K."/>
            <person name="Gargeya S."/>
            <person name="Zeng Q."/>
            <person name="Alvarado L."/>
            <person name="Berlin A."/>
            <person name="Bochicchio J."/>
            <person name="Chapman S.B."/>
            <person name="Chen Z."/>
            <person name="Freedman E."/>
            <person name="Gellesch M."/>
            <person name="Goldberg J."/>
            <person name="Griggs A."/>
            <person name="Gujja S."/>
            <person name="Heilman E."/>
            <person name="Heiman D."/>
            <person name="Howarth C."/>
            <person name="Mehta T."/>
            <person name="Neiman D."/>
            <person name="Pearson M."/>
            <person name="Roberts A."/>
            <person name="Saif S."/>
            <person name="Shea T."/>
            <person name="Shenoy N."/>
            <person name="Sisk P."/>
            <person name="Stolte C."/>
            <person name="Sykes S."/>
            <person name="White J."/>
            <person name="Yandava C."/>
            <person name="Izard J."/>
            <person name="Blanton J.M."/>
            <person name="Baranova O.V."/>
            <person name="Tanner A.C."/>
            <person name="Dewhirst F.E."/>
            <person name="Haas B."/>
            <person name="Nusbaum C."/>
            <person name="Birren B."/>
        </authorList>
    </citation>
    <scope>NUCLEOTIDE SEQUENCE [LARGE SCALE GENOMIC DNA]</scope>
    <source>
        <strain evidence="3">ATCC 35896 / D40 B5</strain>
    </source>
</reference>
<dbReference type="GO" id="GO:0005694">
    <property type="term" value="C:chromosome"/>
    <property type="evidence" value="ECO:0007669"/>
    <property type="project" value="TreeGrafter"/>
</dbReference>
<feature type="domain" description="ParB-like N-terminal" evidence="1">
    <location>
        <begin position="29"/>
        <end position="110"/>
    </location>
</feature>
<dbReference type="HOGENOM" id="CLU_071514_0_0_9"/>
<dbReference type="SUPFAM" id="SSF110849">
    <property type="entry name" value="ParB/Sulfiredoxin"/>
    <property type="match status" value="1"/>
</dbReference>
<dbReference type="InterPro" id="IPR036086">
    <property type="entry name" value="ParB/Sulfiredoxin_sf"/>
</dbReference>
<sequence length="317" mass="37235">MNFGNTRRAGYSLATQKENILTEEQENIVRIQIDKLESAPEEWNFYPALQGEEFDRLVHSILVHGLLHPIVVQKKQDKTMILSGHNRVRAYRFIRSKIQELKSAQQEELNGVDITQLNAKDFDEIYAIIKEDLSEEDAREIIIDANYAQRQLGQKLLTRSIIEKYKIIQQKRKENTGDYKSRKTREIVAESFQMSGRHIDRYRKLEKLNPILLDWFYKGKISLEMGAKIAMMKPNIQEEIAEHYLPFILKYPAQTLQYFKAGMTKKELAEMKQEILEEKNICKISFVRDGVHHSVTLQEESQIEEMISLLKTWNIEC</sequence>
<dbReference type="Gene3D" id="1.10.10.2830">
    <property type="match status" value="1"/>
</dbReference>
<keyword evidence="3" id="KW-1185">Reference proteome</keyword>
<dbReference type="PATRIC" id="fig|546269.5.peg.1798"/>
<name>D6GSY0_FILAD</name>
<dbReference type="KEGG" id="faa:HMPREF0389_01217"/>
<dbReference type="SUPFAM" id="SSF109709">
    <property type="entry name" value="KorB DNA-binding domain-like"/>
    <property type="match status" value="1"/>
</dbReference>
<dbReference type="Proteomes" id="UP000007468">
    <property type="component" value="Chromosome"/>
</dbReference>
<dbReference type="GO" id="GO:0007059">
    <property type="term" value="P:chromosome segregation"/>
    <property type="evidence" value="ECO:0007669"/>
    <property type="project" value="TreeGrafter"/>
</dbReference>
<accession>D6GSY0</accession>
<proteinExistence type="predicted"/>
<dbReference type="InterPro" id="IPR003115">
    <property type="entry name" value="ParB_N"/>
</dbReference>
<dbReference type="SMART" id="SM00470">
    <property type="entry name" value="ParB"/>
    <property type="match status" value="1"/>
</dbReference>
<dbReference type="InterPro" id="IPR050336">
    <property type="entry name" value="Chromosome_partition/occlusion"/>
</dbReference>
<dbReference type="STRING" id="546269.HMPREF0389_01217"/>
<dbReference type="Pfam" id="PF02195">
    <property type="entry name" value="ParB_N"/>
    <property type="match status" value="1"/>
</dbReference>
<dbReference type="EMBL" id="CP002390">
    <property type="protein sequence ID" value="EFE27965.2"/>
    <property type="molecule type" value="Genomic_DNA"/>
</dbReference>
<dbReference type="Gene3D" id="3.90.1530.10">
    <property type="entry name" value="Conserved hypothetical protein from pyrococcus furiosus pfu- 392566-001, ParB domain"/>
    <property type="match status" value="1"/>
</dbReference>
<evidence type="ECO:0000259" key="1">
    <source>
        <dbReference type="SMART" id="SM00470"/>
    </source>
</evidence>
<organism evidence="2 3">
    <name type="scientific">Filifactor alocis (strain ATCC 35896 / CCUG 47790 / D40 B5)</name>
    <name type="common">Fusobacterium alocis</name>
    <dbReference type="NCBI Taxonomy" id="546269"/>
    <lineage>
        <taxon>Bacteria</taxon>
        <taxon>Bacillati</taxon>
        <taxon>Bacillota</taxon>
        <taxon>Clostridia</taxon>
        <taxon>Peptostreptococcales</taxon>
        <taxon>Filifactoraceae</taxon>
        <taxon>Filifactor</taxon>
    </lineage>
</organism>